<feature type="compositionally biased region" description="Low complexity" evidence="2">
    <location>
        <begin position="73"/>
        <end position="96"/>
    </location>
</feature>
<proteinExistence type="predicted"/>
<feature type="compositionally biased region" description="Gly residues" evidence="2">
    <location>
        <begin position="352"/>
        <end position="362"/>
    </location>
</feature>
<feature type="compositionally biased region" description="Polar residues" evidence="2">
    <location>
        <begin position="127"/>
        <end position="156"/>
    </location>
</feature>
<evidence type="ECO:0000313" key="4">
    <source>
        <dbReference type="Proteomes" id="UP001516023"/>
    </source>
</evidence>
<accession>A0ABD3NXM5</accession>
<dbReference type="PANTHER" id="PTHR14332:SF3">
    <property type="entry name" value="DISRUPTED IN SCHIZOPHRENIA 1 PROTEIN"/>
    <property type="match status" value="1"/>
</dbReference>
<feature type="compositionally biased region" description="Basic and acidic residues" evidence="2">
    <location>
        <begin position="312"/>
        <end position="328"/>
    </location>
</feature>
<feature type="compositionally biased region" description="Low complexity" evidence="2">
    <location>
        <begin position="197"/>
        <end position="211"/>
    </location>
</feature>
<feature type="region of interest" description="Disordered" evidence="2">
    <location>
        <begin position="1103"/>
        <end position="1187"/>
    </location>
</feature>
<evidence type="ECO:0000313" key="3">
    <source>
        <dbReference type="EMBL" id="KAL3778935.1"/>
    </source>
</evidence>
<feature type="compositionally biased region" description="Basic and acidic residues" evidence="2">
    <location>
        <begin position="420"/>
        <end position="491"/>
    </location>
</feature>
<dbReference type="InterPro" id="IPR026081">
    <property type="entry name" value="DISC1"/>
</dbReference>
<feature type="coiled-coil region" evidence="1">
    <location>
        <begin position="743"/>
        <end position="770"/>
    </location>
</feature>
<protein>
    <recommendedName>
        <fullName evidence="5">UVR domain-containing protein</fullName>
    </recommendedName>
</protein>
<gene>
    <name evidence="3" type="ORF">HJC23_012393</name>
</gene>
<feature type="compositionally biased region" description="Basic and acidic residues" evidence="2">
    <location>
        <begin position="1144"/>
        <end position="1172"/>
    </location>
</feature>
<feature type="region of interest" description="Disordered" evidence="2">
    <location>
        <begin position="1"/>
        <end position="183"/>
    </location>
</feature>
<organism evidence="3 4">
    <name type="scientific">Cyclotella cryptica</name>
    <dbReference type="NCBI Taxonomy" id="29204"/>
    <lineage>
        <taxon>Eukaryota</taxon>
        <taxon>Sar</taxon>
        <taxon>Stramenopiles</taxon>
        <taxon>Ochrophyta</taxon>
        <taxon>Bacillariophyta</taxon>
        <taxon>Coscinodiscophyceae</taxon>
        <taxon>Thalassiosirophycidae</taxon>
        <taxon>Stephanodiscales</taxon>
        <taxon>Stephanodiscaceae</taxon>
        <taxon>Cyclotella</taxon>
    </lineage>
</organism>
<evidence type="ECO:0008006" key="5">
    <source>
        <dbReference type="Google" id="ProtNLM"/>
    </source>
</evidence>
<feature type="coiled-coil region" evidence="1">
    <location>
        <begin position="637"/>
        <end position="717"/>
    </location>
</feature>
<feature type="compositionally biased region" description="Low complexity" evidence="2">
    <location>
        <begin position="363"/>
        <end position="393"/>
    </location>
</feature>
<evidence type="ECO:0000256" key="2">
    <source>
        <dbReference type="SAM" id="MobiDB-lite"/>
    </source>
</evidence>
<keyword evidence="4" id="KW-1185">Reference proteome</keyword>
<dbReference type="PANTHER" id="PTHR14332">
    <property type="entry name" value="DISRUPTED IN SCHIZOPHRENIA 1 PROTEIN"/>
    <property type="match status" value="1"/>
</dbReference>
<feature type="compositionally biased region" description="Polar residues" evidence="2">
    <location>
        <begin position="300"/>
        <end position="311"/>
    </location>
</feature>
<dbReference type="AlphaFoldDB" id="A0ABD3NXM5"/>
<dbReference type="EMBL" id="JABMIG020000412">
    <property type="protein sequence ID" value="KAL3778935.1"/>
    <property type="molecule type" value="Genomic_DNA"/>
</dbReference>
<comment type="caution">
    <text evidence="3">The sequence shown here is derived from an EMBL/GenBank/DDBJ whole genome shotgun (WGS) entry which is preliminary data.</text>
</comment>
<sequence length="1187" mass="128249">MFGGLEIKGSPKDDSSSAAPATTTSAFGFLSSPPADSVNDGHGGTNISGSGFSFLSSSSSLAAQPEDSSRALDGVSTASTAGSSFSFLGGSSAAADGRVDDGSRLDGQEPPAHEAVSEPQAMPASMSGFSFLSSPVGQAENSGGNDDQSDLLSATNHALPAGAGVSWSAPPIPTAGAATKKVIKKKTGKTRVGIATNALPSAPAMPPAALDIPPPTPVPATPAFHAAPGIPPSPGSPPLKVKAERVHHSAEEFIREKQRSAIAMAAERAMLEKTHSHGEAASVSSDGWKLANDDSYAAATLSQPPQASPTDETYRAAKAAAEEARKLESSPALAGNKPKFSLSGFFQRGRSAGSGNGHGGSAAAGAGEIGSYSSHGGVVGRAGTATTTANGVNDAPPGSTLPPTREEDGAENQMQMYHQNQEDQRAMTEEALEEHIQQQQREKDMMLQRERMEQQQRDEAERKKRKAEQERLERERQNREIEAAKRRSPREKMNVILANFASSTKSSTELVSRLRMQREKLIADRLAAEKTQQYAAQQIAFAESLQTKAAEEEDFEAADRLASVIETHTQEQQAHMEICKAIDKKLDQLGKEQEEAVKRVASCFGEVYDKLKGLEVEQEGKRKEDGKDVLDQFAATSKRLSAETERLNTDLKHIERDEELVAEEQKELEGQIADGTKEFEAKCIEANEKLEEVNQRIVDLRRQLMEAESEAATLNSELSTHKACIENIRNKFSRQLGRLEKKQRTVKESRAEWESEQKSLERERTAHEAVMEAHAEDLLSRDKLLEDINSELSVAKRFEGIILQHFGQVGDSGGEEHMTSLDSEVLKCEAAVDEAKQNLQSAEAAIERLQEEVSLIEVRLPVLEAEKKAAATKRDFKAAGKASKEIKDALARKEQCEAQLADEALARKQVAKEELSKATALLDDKKSIAAERDRELGKKQISLVKDKISDLKSILNDLSIAKTESEDAINVACIGALVITSQISALEATGRALGEQYGGWDPTTPSCNDEHKEDTAQTEPNILSTNEATSEKKITEEILEQYTFLRQETVKLEAAVEKAVEDEDFEAAAELDEKLETARAAIKALDFSPDALDNELRVIGDCNKDGTKKGAPELDPTCEPHSDGTESVASSEGAKLSHDVNASRNDDIYDEKKSSEDGVLVHDKSCQSHVDEDSTEIVACHSDEKSN</sequence>
<reference evidence="3 4" key="1">
    <citation type="journal article" date="2020" name="G3 (Bethesda)">
        <title>Improved Reference Genome for Cyclotella cryptica CCMP332, a Model for Cell Wall Morphogenesis, Salinity Adaptation, and Lipid Production in Diatoms (Bacillariophyta).</title>
        <authorList>
            <person name="Roberts W.R."/>
            <person name="Downey K.M."/>
            <person name="Ruck E.C."/>
            <person name="Traller J.C."/>
            <person name="Alverson A.J."/>
        </authorList>
    </citation>
    <scope>NUCLEOTIDE SEQUENCE [LARGE SCALE GENOMIC DNA]</scope>
    <source>
        <strain evidence="3 4">CCMP332</strain>
    </source>
</reference>
<dbReference type="Proteomes" id="UP001516023">
    <property type="component" value="Unassembled WGS sequence"/>
</dbReference>
<evidence type="ECO:0000256" key="1">
    <source>
        <dbReference type="SAM" id="Coils"/>
    </source>
</evidence>
<feature type="compositionally biased region" description="Low complexity" evidence="2">
    <location>
        <begin position="16"/>
        <end position="26"/>
    </location>
</feature>
<feature type="compositionally biased region" description="Basic and acidic residues" evidence="2">
    <location>
        <begin position="1103"/>
        <end position="1124"/>
    </location>
</feature>
<feature type="compositionally biased region" description="Basic and acidic residues" evidence="2">
    <location>
        <begin position="97"/>
        <end position="116"/>
    </location>
</feature>
<name>A0ABD3NXM5_9STRA</name>
<feature type="compositionally biased region" description="Low complexity" evidence="2">
    <location>
        <begin position="48"/>
        <end position="61"/>
    </location>
</feature>
<feature type="region of interest" description="Disordered" evidence="2">
    <location>
        <begin position="296"/>
        <end position="491"/>
    </location>
</feature>
<keyword evidence="1" id="KW-0175">Coiled coil</keyword>
<feature type="region of interest" description="Disordered" evidence="2">
    <location>
        <begin position="197"/>
        <end position="247"/>
    </location>
</feature>
<feature type="region of interest" description="Disordered" evidence="2">
    <location>
        <begin position="999"/>
        <end position="1019"/>
    </location>
</feature>
<feature type="coiled-coil region" evidence="1">
    <location>
        <begin position="818"/>
        <end position="921"/>
    </location>
</feature>